<protein>
    <submittedName>
        <fullName evidence="1">Uncharacterized protein</fullName>
    </submittedName>
</protein>
<dbReference type="Proteomes" id="UP000284531">
    <property type="component" value="Unassembled WGS sequence"/>
</dbReference>
<dbReference type="PROSITE" id="PS51257">
    <property type="entry name" value="PROKAR_LIPOPROTEIN"/>
    <property type="match status" value="1"/>
</dbReference>
<dbReference type="OrthoDB" id="1163128at2"/>
<comment type="caution">
    <text evidence="1">The sequence shown here is derived from an EMBL/GenBank/DDBJ whole genome shotgun (WGS) entry which is preliminary data.</text>
</comment>
<dbReference type="Gene3D" id="3.40.50.1820">
    <property type="entry name" value="alpha/beta hydrolase"/>
    <property type="match status" value="1"/>
</dbReference>
<keyword evidence="2" id="KW-1185">Reference proteome</keyword>
<dbReference type="AlphaFoldDB" id="A0A419X5Z4"/>
<organism evidence="1 2">
    <name type="scientific">Marinifilum flexuosum</name>
    <dbReference type="NCBI Taxonomy" id="1117708"/>
    <lineage>
        <taxon>Bacteria</taxon>
        <taxon>Pseudomonadati</taxon>
        <taxon>Bacteroidota</taxon>
        <taxon>Bacteroidia</taxon>
        <taxon>Marinilabiliales</taxon>
        <taxon>Marinifilaceae</taxon>
    </lineage>
</organism>
<accession>A0A419X5Z4</accession>
<evidence type="ECO:0000313" key="2">
    <source>
        <dbReference type="Proteomes" id="UP000284531"/>
    </source>
</evidence>
<evidence type="ECO:0000313" key="1">
    <source>
        <dbReference type="EMBL" id="RKE03153.1"/>
    </source>
</evidence>
<name>A0A419X5Z4_9BACT</name>
<sequence>MRQLILFVAIVALIACMAFEGSAQKLSVAKYNSVSQNQDASIKYLLNKEWQYSLESSTYLSQKAYKEILASSKKRQKNKILKNEGDYKEYLKEVYLGSKLLFESDSITYFLPDQKVKQSWRYFPETHEIVFNTSDSIESNPSKIISLNAQEFSFLGKDSVKITMVPAIQKLDSTQFTSIKDLAVFYGNPSSDIVIVNTQGGPVNELFEDEFISVIRNAELQDQLYINVHQVQTQEPEKFTNQEFTFDQAKNFDKVSVANLHKVISYFKSQGKKVYVLGISFGAFMTQELLAQYGTDVADAYYIMVGRLDIDPEIWNAFSEGKNGMFLHKGNHEFKIKIKKQKDILDRNMSKLAAGLGHNRYTSKLKACKNLSKVTYVFGTTDEQVGSLNEKEVQFLKERKAKVISVDKGTHNSAINEGIKLLKDLNNEQINSNSSWLRSRSNREFMQL</sequence>
<proteinExistence type="predicted"/>
<dbReference type="EMBL" id="RAPQ01000008">
    <property type="protein sequence ID" value="RKE03153.1"/>
    <property type="molecule type" value="Genomic_DNA"/>
</dbReference>
<reference evidence="1 2" key="1">
    <citation type="submission" date="2018-09" db="EMBL/GenBank/DDBJ databases">
        <title>Genomic Encyclopedia of Archaeal and Bacterial Type Strains, Phase II (KMG-II): from individual species to whole genera.</title>
        <authorList>
            <person name="Goeker M."/>
        </authorList>
    </citation>
    <scope>NUCLEOTIDE SEQUENCE [LARGE SCALE GENOMIC DNA]</scope>
    <source>
        <strain evidence="1 2">DSM 21950</strain>
    </source>
</reference>
<dbReference type="InterPro" id="IPR029058">
    <property type="entry name" value="AB_hydrolase_fold"/>
</dbReference>
<gene>
    <name evidence="1" type="ORF">BXY64_0144</name>
</gene>
<dbReference type="RefSeq" id="WP_147375839.1">
    <property type="nucleotide sequence ID" value="NZ_RAPQ01000008.1"/>
</dbReference>
<dbReference type="SUPFAM" id="SSF53474">
    <property type="entry name" value="alpha/beta-Hydrolases"/>
    <property type="match status" value="1"/>
</dbReference>